<proteinExistence type="predicted"/>
<dbReference type="EMBL" id="JBIUGF010000046">
    <property type="protein sequence ID" value="MFJ1339495.1"/>
    <property type="molecule type" value="Genomic_DNA"/>
</dbReference>
<name>A0ACC7LYQ4_9PSED</name>
<organism evidence="1 2">
    <name type="scientific">Pseudomonas caricapapayae</name>
    <dbReference type="NCBI Taxonomy" id="46678"/>
    <lineage>
        <taxon>Bacteria</taxon>
        <taxon>Pseudomonadati</taxon>
        <taxon>Pseudomonadota</taxon>
        <taxon>Gammaproteobacteria</taxon>
        <taxon>Pseudomonadales</taxon>
        <taxon>Pseudomonadaceae</taxon>
        <taxon>Pseudomonas</taxon>
    </lineage>
</organism>
<gene>
    <name evidence="1" type="ORF">ACIKP7_15325</name>
</gene>
<accession>A0ACC7LYQ4</accession>
<keyword evidence="2" id="KW-1185">Reference proteome</keyword>
<evidence type="ECO:0000313" key="2">
    <source>
        <dbReference type="Proteomes" id="UP001615411"/>
    </source>
</evidence>
<sequence length="815" mass="88554">MLLLWLVVLVIGAAYLAHRRIAAVPALAALAVYLLLMGVFSHAPGWLLAILWLILAAKAALVLLPDLRRKTFSGPMFGWFKRTLPPMSQTEREAIDAGTVWWDGELFSGRPNWNTLLGYSKAELTEEEQAFIDGPTETLCAMVSDWQIGQDLDLPPAAWEHIKSHGFFALIIPKEYGGKGFSAYAHSQVAMKLATRSGDLASTVMVPNSLGPAELLLHYGTDEQRQHYLPRLARGEEIPCFALTGPLAGSDAGAMPDTGIICKGQWQGEEVIGLRLNWEKRYITLGPVATLLGLAFKAYDPEHLLGEEEELGISLALIPTDTPGVEIGQRHLPLGAAFMNGPNSGKDVFIPLDFLIGGQDMLGKGWMMLMNCLSVGRSISLPAVGTGAAKYTSLVTGQYARVREQFNVPLAAFEGIQESLARIGGNAFLMDSARLLTAKAVDLGEKPSVLSAILKYHLTERGRECIQHAMDVHGGKGIIMGPNNYLGRNWQGAPIFITVEGANILSRNLMIFGQGAIRCHPFVLKEMALAAREDHDQALREFDQLLMQHIGFAVGNAASTLILGLGLGHFEKAPGDALSQGYFRALNRQAAAFAMLADLCMMLLGGELKRRERLSARLGDVLSNLYLSSAALKRYHDLGSPEHLQPLLRWAMEESLGQAEKALDRLLDNFPNRFIGCALRLVVFPFGRRHTGPSDELDAEVAALIGRTKGDPALEELLAGCYRPQEADDPVGALQHACNLLDECEPLHKKLHQALKSGQVNPAPGESTIDAALRTGALEAAEAQTLHAAEAARRRVIDVDAFSKEALLPSPGKIR</sequence>
<reference evidence="1" key="1">
    <citation type="submission" date="2024-10" db="EMBL/GenBank/DDBJ databases">
        <title>Aeromonas and Pseudomonas from the Cagarras Archipelago, Rio de Janeiro, Brazil.</title>
        <authorList>
            <person name="Canellas A.L.B."/>
            <person name="Laport M.S."/>
        </authorList>
    </citation>
    <scope>NUCLEOTIDE SEQUENCE</scope>
    <source>
        <strain evidence="1">ACP-7</strain>
    </source>
</reference>
<dbReference type="Proteomes" id="UP001615411">
    <property type="component" value="Unassembled WGS sequence"/>
</dbReference>
<comment type="caution">
    <text evidence="1">The sequence shown here is derived from an EMBL/GenBank/DDBJ whole genome shotgun (WGS) entry which is preliminary data.</text>
</comment>
<protein>
    <submittedName>
        <fullName evidence="1">Acyl-CoA dehydrogenase</fullName>
    </submittedName>
</protein>
<evidence type="ECO:0000313" key="1">
    <source>
        <dbReference type="EMBL" id="MFJ1339495.1"/>
    </source>
</evidence>